<organism evidence="1 2">
    <name type="scientific">Nothobranchius furzeri</name>
    <name type="common">Turquoise killifish</name>
    <dbReference type="NCBI Taxonomy" id="105023"/>
    <lineage>
        <taxon>Eukaryota</taxon>
        <taxon>Metazoa</taxon>
        <taxon>Chordata</taxon>
        <taxon>Craniata</taxon>
        <taxon>Vertebrata</taxon>
        <taxon>Euteleostomi</taxon>
        <taxon>Actinopterygii</taxon>
        <taxon>Neopterygii</taxon>
        <taxon>Teleostei</taxon>
        <taxon>Neoteleostei</taxon>
        <taxon>Acanthomorphata</taxon>
        <taxon>Ovalentaria</taxon>
        <taxon>Atherinomorphae</taxon>
        <taxon>Cyprinodontiformes</taxon>
        <taxon>Nothobranchiidae</taxon>
        <taxon>Nothobranchius</taxon>
    </lineage>
</organism>
<dbReference type="Proteomes" id="UP000694548">
    <property type="component" value="Chromosome sgr10"/>
</dbReference>
<dbReference type="PANTHER" id="PTHR15117:SF2">
    <property type="entry name" value="ATAXIN-7"/>
    <property type="match status" value="1"/>
</dbReference>
<evidence type="ECO:0000313" key="2">
    <source>
        <dbReference type="Proteomes" id="UP000694548"/>
    </source>
</evidence>
<dbReference type="Ensembl" id="ENSNFUT00015053221.1">
    <property type="protein sequence ID" value="ENSNFUP00015051026.1"/>
    <property type="gene ID" value="ENSNFUG00015023937.1"/>
</dbReference>
<protein>
    <recommendedName>
        <fullName evidence="3">Ataxin 7</fullName>
    </recommendedName>
</protein>
<name>A0A8C6VZD0_NOTFU</name>
<reference evidence="1" key="3">
    <citation type="submission" date="2025-09" db="UniProtKB">
        <authorList>
            <consortium name="Ensembl"/>
        </authorList>
    </citation>
    <scope>IDENTIFICATION</scope>
</reference>
<keyword evidence="2" id="KW-1185">Reference proteome</keyword>
<sequence length="99" mass="11337">MATVAERRSLPSPEIMLGQPWSSWVDATKLHGHDDMPIFGQCPAQDDFYLVMCSHCGHVVKPQAFQAHYGTFYSILFYSILLHSTQIQMQHLCFRSDFS</sequence>
<reference evidence="1" key="2">
    <citation type="submission" date="2025-08" db="UniProtKB">
        <authorList>
            <consortium name="Ensembl"/>
        </authorList>
    </citation>
    <scope>IDENTIFICATION</scope>
</reference>
<dbReference type="AlphaFoldDB" id="A0A8C6VZD0"/>
<reference evidence="1" key="1">
    <citation type="submission" date="2014-08" db="EMBL/GenBank/DDBJ databases">
        <authorList>
            <person name="Senf B."/>
            <person name="Petzold A."/>
            <person name="Downie B.R."/>
            <person name="Koch P."/>
            <person name="Platzer M."/>
        </authorList>
    </citation>
    <scope>NUCLEOTIDE SEQUENCE [LARGE SCALE GENOMIC DNA]</scope>
    <source>
        <strain evidence="1">GRZ</strain>
    </source>
</reference>
<dbReference type="InterPro" id="IPR052237">
    <property type="entry name" value="Ataxin-7-like_regulator"/>
</dbReference>
<accession>A0A8C6VZD0</accession>
<evidence type="ECO:0000313" key="1">
    <source>
        <dbReference type="Ensembl" id="ENSNFUP00015051026.1"/>
    </source>
</evidence>
<dbReference type="PANTHER" id="PTHR15117">
    <property type="entry name" value="ATAXIN 7 RELATED"/>
    <property type="match status" value="1"/>
</dbReference>
<proteinExistence type="predicted"/>
<dbReference type="GeneTree" id="ENSGT00940000157279"/>
<evidence type="ECO:0008006" key="3">
    <source>
        <dbReference type="Google" id="ProtNLM"/>
    </source>
</evidence>